<feature type="signal peptide" evidence="3">
    <location>
        <begin position="1"/>
        <end position="23"/>
    </location>
</feature>
<dbReference type="InterPro" id="IPR011048">
    <property type="entry name" value="Haem_d1_sf"/>
</dbReference>
<dbReference type="STRING" id="28083.Lbir_2469"/>
<dbReference type="GO" id="GO:0006006">
    <property type="term" value="P:glucose metabolic process"/>
    <property type="evidence" value="ECO:0007669"/>
    <property type="project" value="UniProtKB-KW"/>
</dbReference>
<keyword evidence="3" id="KW-0732">Signal</keyword>
<organism evidence="5 7">
    <name type="scientific">Legionella birminghamensis</name>
    <dbReference type="NCBI Taxonomy" id="28083"/>
    <lineage>
        <taxon>Bacteria</taxon>
        <taxon>Pseudomonadati</taxon>
        <taxon>Pseudomonadota</taxon>
        <taxon>Gammaproteobacteria</taxon>
        <taxon>Legionellales</taxon>
        <taxon>Legionellaceae</taxon>
        <taxon>Legionella</taxon>
    </lineage>
</organism>
<dbReference type="GO" id="GO:0017057">
    <property type="term" value="F:6-phosphogluconolactonase activity"/>
    <property type="evidence" value="ECO:0007669"/>
    <property type="project" value="TreeGrafter"/>
</dbReference>
<dbReference type="OrthoDB" id="5650590at2"/>
<dbReference type="AlphaFoldDB" id="A0A378I9D3"/>
<dbReference type="EMBL" id="UGNW01000001">
    <property type="protein sequence ID" value="STX31452.1"/>
    <property type="molecule type" value="Genomic_DNA"/>
</dbReference>
<dbReference type="SUPFAM" id="SSF51004">
    <property type="entry name" value="C-terminal (heme d1) domain of cytochrome cd1-nitrite reductase"/>
    <property type="match status" value="1"/>
</dbReference>
<feature type="chain" id="PRO_5016911871" evidence="3">
    <location>
        <begin position="24"/>
        <end position="643"/>
    </location>
</feature>
<evidence type="ECO:0000256" key="1">
    <source>
        <dbReference type="ARBA" id="ARBA00005564"/>
    </source>
</evidence>
<dbReference type="Pfam" id="PF10282">
    <property type="entry name" value="Lactonase"/>
    <property type="match status" value="1"/>
</dbReference>
<dbReference type="InterPro" id="IPR015943">
    <property type="entry name" value="WD40/YVTN_repeat-like_dom_sf"/>
</dbReference>
<evidence type="ECO:0000256" key="2">
    <source>
        <dbReference type="ARBA" id="ARBA00022526"/>
    </source>
</evidence>
<dbReference type="Gene3D" id="2.130.10.10">
    <property type="entry name" value="YVTN repeat-like/Quinoprotein amine dehydrogenase"/>
    <property type="match status" value="2"/>
</dbReference>
<proteinExistence type="inferred from homology"/>
<dbReference type="InterPro" id="IPR050282">
    <property type="entry name" value="Cycloisomerase_2"/>
</dbReference>
<protein>
    <submittedName>
        <fullName evidence="5">Transmembrane protein</fullName>
    </submittedName>
</protein>
<accession>A0A378I9D3</accession>
<dbReference type="Proteomes" id="UP000054735">
    <property type="component" value="Unassembled WGS sequence"/>
</dbReference>
<name>A0A378I9D3_9GAMM</name>
<dbReference type="InterPro" id="IPR019405">
    <property type="entry name" value="Lactonase_7-beta_prop"/>
</dbReference>
<evidence type="ECO:0000313" key="6">
    <source>
        <dbReference type="Proteomes" id="UP000054735"/>
    </source>
</evidence>
<dbReference type="Proteomes" id="UP000255066">
    <property type="component" value="Unassembled WGS sequence"/>
</dbReference>
<keyword evidence="2" id="KW-0119">Carbohydrate metabolism</keyword>
<sequence length="643" mass="66318">MLKNLFLKTVFLFLALSTPLAHAKGYFEFIPLTPTSAEIPADSQVTIKYRLVNHSKTAHKLQMVPVTGITQLIEGKNSCEQPISLPAGKSCILNLKIIGSELPKAIHTGPLLCQFDSDDSANPSFCVQPLAKDRMLALKPVSENQALLSIPQHSDYCYGKKNLTACVIQMTATSGVPGTLTLFNNSFRTTASNIHAILPASWTDVSQNVTGCAVLPPRSSCTLYFYPGNMVHPPTSVQIVGTNATTTTVTMAVIAPTSLNISVSGSPLQIAPGDTQSLTITNNSGFPAFDIHSDFTGTALAGNISETANNCSAVAPGGSCTISFTAGTTAIPSTDFPIFGTNTIIATANITIQSAYVYVPNGASLSSGITQCAINAATGQLTGCNNYQASTRQPIGIAFNPARTIAYITNQSPDVVTQSLAKCDVTPGSGVFVNCIDGGATGLSFPQQVTLNPAGTFAYIANFTGTVTVCTINSPSGTLSGCVNSGGAIPAAGGIAINSAGTLAYITSLSTNTVRICNINSVTGLLSGCFISGATGLNGVRGIAFNSTGTIAYITNQNISKIIQCNVDSFTGNLMGCVDSGTSTVLNPMGIALDTINNRAYISNLVIGGAVTVCNINSLTGNLESCMNSGATLLQGPAYLVAG</sequence>
<dbReference type="PANTHER" id="PTHR30344">
    <property type="entry name" value="6-PHOSPHOGLUCONOLACTONASE-RELATED"/>
    <property type="match status" value="1"/>
</dbReference>
<dbReference type="EMBL" id="LNXT01000044">
    <property type="protein sequence ID" value="KTC68936.1"/>
    <property type="molecule type" value="Genomic_DNA"/>
</dbReference>
<comment type="similarity">
    <text evidence="1">Belongs to the cycloisomerase 2 family.</text>
</comment>
<keyword evidence="5" id="KW-0812">Transmembrane</keyword>
<reference evidence="5 7" key="2">
    <citation type="submission" date="2018-06" db="EMBL/GenBank/DDBJ databases">
        <authorList>
            <consortium name="Pathogen Informatics"/>
            <person name="Doyle S."/>
        </authorList>
    </citation>
    <scope>NUCLEOTIDE SEQUENCE [LARGE SCALE GENOMIC DNA]</scope>
    <source>
        <strain evidence="5 7">NCTC12437</strain>
    </source>
</reference>
<evidence type="ECO:0000313" key="7">
    <source>
        <dbReference type="Proteomes" id="UP000255066"/>
    </source>
</evidence>
<reference evidence="4 6" key="1">
    <citation type="submission" date="2015-11" db="EMBL/GenBank/DDBJ databases">
        <title>Genomic analysis of 38 Legionella species identifies large and diverse effector repertoires.</title>
        <authorList>
            <person name="Burstein D."/>
            <person name="Amaro F."/>
            <person name="Zusman T."/>
            <person name="Lifshitz Z."/>
            <person name="Cohen O."/>
            <person name="Gilbert J.A."/>
            <person name="Pupko T."/>
            <person name="Shuman H.A."/>
            <person name="Segal G."/>
        </authorList>
    </citation>
    <scope>NUCLEOTIDE SEQUENCE [LARGE SCALE GENOMIC DNA]</scope>
    <source>
        <strain evidence="4 6">CDC#1407-AL-14</strain>
    </source>
</reference>
<dbReference type="PANTHER" id="PTHR30344:SF1">
    <property type="entry name" value="6-PHOSPHOGLUCONOLACTONASE"/>
    <property type="match status" value="1"/>
</dbReference>
<evidence type="ECO:0000313" key="4">
    <source>
        <dbReference type="EMBL" id="KTC68936.1"/>
    </source>
</evidence>
<keyword evidence="5" id="KW-0472">Membrane</keyword>
<evidence type="ECO:0000313" key="5">
    <source>
        <dbReference type="EMBL" id="STX31452.1"/>
    </source>
</evidence>
<keyword evidence="6" id="KW-1185">Reference proteome</keyword>
<evidence type="ECO:0000256" key="3">
    <source>
        <dbReference type="SAM" id="SignalP"/>
    </source>
</evidence>
<dbReference type="RefSeq" id="WP_058524468.1">
    <property type="nucleotide sequence ID" value="NZ_CAAAHV010000003.1"/>
</dbReference>
<gene>
    <name evidence="4" type="ORF">Lbir_2469</name>
    <name evidence="5" type="ORF">NCTC12437_01225</name>
</gene>
<keyword evidence="2" id="KW-0313">Glucose metabolism</keyword>